<evidence type="ECO:0000313" key="4">
    <source>
        <dbReference type="Proteomes" id="UP000092714"/>
    </source>
</evidence>
<sequence length="170" mass="19753">MNLLITDISLDINFIQSENSRYVDISKLNIANCLGCFSCWTRTPGKCIIRDDAISVYPLIAKSKNLIYVTKIKFGSYDTPMKVLLERSLPIQKAFIRLYQGEAHHVQRNVEEKNAIIVAYGNASEEEKDLFRRLVARNSHNMLFKNYKIVFTQKENLNDFIKKEVSLWEN</sequence>
<dbReference type="PANTHER" id="PTHR43278:SF2">
    <property type="entry name" value="IRON-SULFUR FLAVOPROTEIN"/>
    <property type="match status" value="1"/>
</dbReference>
<protein>
    <recommendedName>
        <fullName evidence="5">NADPH-dependent FMN reductase-like domain-containing protein</fullName>
    </recommendedName>
</protein>
<dbReference type="OrthoDB" id="9805976at2"/>
<keyword evidence="4" id="KW-1185">Reference proteome</keyword>
<gene>
    <name evidence="3" type="ORF">CP373A1_13250</name>
</gene>
<comment type="caution">
    <text evidence="3">The sequence shown here is derived from an EMBL/GenBank/DDBJ whole genome shotgun (WGS) entry which is preliminary data.</text>
</comment>
<dbReference type="InterPro" id="IPR051796">
    <property type="entry name" value="ISF_SsuE-like"/>
</dbReference>
<evidence type="ECO:0000256" key="2">
    <source>
        <dbReference type="ARBA" id="ARBA00022643"/>
    </source>
</evidence>
<keyword evidence="2" id="KW-0288">FMN</keyword>
<evidence type="ECO:0000313" key="3">
    <source>
        <dbReference type="EMBL" id="OBY10062.1"/>
    </source>
</evidence>
<dbReference type="InterPro" id="IPR029039">
    <property type="entry name" value="Flavoprotein-like_sf"/>
</dbReference>
<reference evidence="3 4" key="1">
    <citation type="submission" date="2016-06" db="EMBL/GenBank/DDBJ databases">
        <authorList>
            <person name="Kjaerup R.B."/>
            <person name="Dalgaard T.S."/>
            <person name="Juul-Madsen H.R."/>
        </authorList>
    </citation>
    <scope>NUCLEOTIDE SEQUENCE [LARGE SCALE GENOMIC DNA]</scope>
    <source>
        <strain evidence="3 4">373-A1</strain>
    </source>
</reference>
<keyword evidence="1" id="KW-0285">Flavoprotein</keyword>
<evidence type="ECO:0008006" key="5">
    <source>
        <dbReference type="Google" id="ProtNLM"/>
    </source>
</evidence>
<dbReference type="PANTHER" id="PTHR43278">
    <property type="entry name" value="NAD(P)H-DEPENDENT FMN-CONTAINING OXIDOREDUCTASE YWQN-RELATED"/>
    <property type="match status" value="1"/>
</dbReference>
<dbReference type="AlphaFoldDB" id="A0A174EWI0"/>
<dbReference type="eggNOG" id="COG0655">
    <property type="taxonomic scope" value="Bacteria"/>
</dbReference>
<dbReference type="SUPFAM" id="SSF52218">
    <property type="entry name" value="Flavoproteins"/>
    <property type="match status" value="1"/>
</dbReference>
<proteinExistence type="predicted"/>
<organism evidence="3 4">
    <name type="scientific">Clostridium paraputrificum</name>
    <dbReference type="NCBI Taxonomy" id="29363"/>
    <lineage>
        <taxon>Bacteria</taxon>
        <taxon>Bacillati</taxon>
        <taxon>Bacillota</taxon>
        <taxon>Clostridia</taxon>
        <taxon>Eubacteriales</taxon>
        <taxon>Clostridiaceae</taxon>
        <taxon>Clostridium</taxon>
    </lineage>
</organism>
<dbReference type="GeneID" id="42775875"/>
<accession>A0A174EWI0</accession>
<name>A0A174EWI0_9CLOT</name>
<dbReference type="Gene3D" id="3.40.50.360">
    <property type="match status" value="1"/>
</dbReference>
<dbReference type="Proteomes" id="UP000092714">
    <property type="component" value="Unassembled WGS sequence"/>
</dbReference>
<evidence type="ECO:0000256" key="1">
    <source>
        <dbReference type="ARBA" id="ARBA00022630"/>
    </source>
</evidence>
<dbReference type="EMBL" id="MAPZ01000025">
    <property type="protein sequence ID" value="OBY10062.1"/>
    <property type="molecule type" value="Genomic_DNA"/>
</dbReference>
<dbReference type="RefSeq" id="WP_027098044.1">
    <property type="nucleotide sequence ID" value="NZ_CABJAZ010000005.1"/>
</dbReference>